<sequence>MRGGPAAGAILVTVCGVFTAYTTLQPELQKQKEERDGNLKDFAEQHQRPEEQEKIISKAIMDDLREAKREATSTSTGGFAWGIRQALFGSKEQSTSDQPAAKPSPSQPEDRKDNSR</sequence>
<dbReference type="EMBL" id="JAXOVC010000001">
    <property type="protein sequence ID" value="KAK4506765.1"/>
    <property type="molecule type" value="Genomic_DNA"/>
</dbReference>
<dbReference type="Proteomes" id="UP001305779">
    <property type="component" value="Unassembled WGS sequence"/>
</dbReference>
<evidence type="ECO:0000256" key="1">
    <source>
        <dbReference type="SAM" id="MobiDB-lite"/>
    </source>
</evidence>
<proteinExistence type="predicted"/>
<gene>
    <name evidence="2" type="ORF">PRZ48_000498</name>
</gene>
<evidence type="ECO:0000313" key="2">
    <source>
        <dbReference type="EMBL" id="KAK4506765.1"/>
    </source>
</evidence>
<name>A0ABR0EZ94_ZASCE</name>
<feature type="region of interest" description="Disordered" evidence="1">
    <location>
        <begin position="29"/>
        <end position="54"/>
    </location>
</feature>
<comment type="caution">
    <text evidence="2">The sequence shown here is derived from an EMBL/GenBank/DDBJ whole genome shotgun (WGS) entry which is preliminary data.</text>
</comment>
<reference evidence="2 3" key="1">
    <citation type="journal article" date="2023" name="G3 (Bethesda)">
        <title>A chromosome-level genome assembly of Zasmidium syzygii isolated from banana leaves.</title>
        <authorList>
            <person name="van Westerhoven A.C."/>
            <person name="Mehrabi R."/>
            <person name="Talebi R."/>
            <person name="Steentjes M.B.F."/>
            <person name="Corcolon B."/>
            <person name="Chong P.A."/>
            <person name="Kema G.H.J."/>
            <person name="Seidl M.F."/>
        </authorList>
    </citation>
    <scope>NUCLEOTIDE SEQUENCE [LARGE SCALE GENOMIC DNA]</scope>
    <source>
        <strain evidence="2 3">P124</strain>
    </source>
</reference>
<organism evidence="2 3">
    <name type="scientific">Zasmidium cellare</name>
    <name type="common">Wine cellar mold</name>
    <name type="synonym">Racodium cellare</name>
    <dbReference type="NCBI Taxonomy" id="395010"/>
    <lineage>
        <taxon>Eukaryota</taxon>
        <taxon>Fungi</taxon>
        <taxon>Dikarya</taxon>
        <taxon>Ascomycota</taxon>
        <taxon>Pezizomycotina</taxon>
        <taxon>Dothideomycetes</taxon>
        <taxon>Dothideomycetidae</taxon>
        <taxon>Mycosphaerellales</taxon>
        <taxon>Mycosphaerellaceae</taxon>
        <taxon>Zasmidium</taxon>
    </lineage>
</organism>
<keyword evidence="3" id="KW-1185">Reference proteome</keyword>
<feature type="region of interest" description="Disordered" evidence="1">
    <location>
        <begin position="84"/>
        <end position="116"/>
    </location>
</feature>
<evidence type="ECO:0000313" key="3">
    <source>
        <dbReference type="Proteomes" id="UP001305779"/>
    </source>
</evidence>
<protein>
    <submittedName>
        <fullName evidence="2">Uncharacterized protein</fullName>
    </submittedName>
</protein>
<accession>A0ABR0EZ94</accession>